<dbReference type="GO" id="GO:0005544">
    <property type="term" value="F:calcium-dependent phospholipid binding"/>
    <property type="evidence" value="ECO:0007669"/>
    <property type="project" value="InterPro"/>
</dbReference>
<evidence type="ECO:0000313" key="6">
    <source>
        <dbReference type="Proteomes" id="UP000249390"/>
    </source>
</evidence>
<feature type="compositionally biased region" description="Basic and acidic residues" evidence="3">
    <location>
        <begin position="107"/>
        <end position="122"/>
    </location>
</feature>
<dbReference type="SUPFAM" id="SSF47874">
    <property type="entry name" value="Annexin"/>
    <property type="match status" value="1"/>
</dbReference>
<comment type="caution">
    <text evidence="5">The sequence shown here is derived from an EMBL/GenBank/DDBJ whole genome shotgun (WGS) entry which is preliminary data.</text>
</comment>
<feature type="transmembrane region" description="Helical" evidence="4">
    <location>
        <begin position="71"/>
        <end position="88"/>
    </location>
</feature>
<evidence type="ECO:0000256" key="2">
    <source>
        <dbReference type="ARBA" id="ARBA00023216"/>
    </source>
</evidence>
<evidence type="ECO:0000256" key="4">
    <source>
        <dbReference type="SAM" id="Phobius"/>
    </source>
</evidence>
<proteinExistence type="predicted"/>
<keyword evidence="2" id="KW-0041">Annexin</keyword>
<evidence type="ECO:0000256" key="3">
    <source>
        <dbReference type="SAM" id="MobiDB-lite"/>
    </source>
</evidence>
<evidence type="ECO:0000313" key="5">
    <source>
        <dbReference type="EMBL" id="RAL39172.1"/>
    </source>
</evidence>
<dbReference type="GO" id="GO:0005509">
    <property type="term" value="F:calcium ion binding"/>
    <property type="evidence" value="ECO:0007669"/>
    <property type="project" value="InterPro"/>
</dbReference>
<dbReference type="Proteomes" id="UP000249390">
    <property type="component" value="Unassembled WGS sequence"/>
</dbReference>
<reference evidence="5 6" key="1">
    <citation type="submission" date="2018-06" db="EMBL/GenBank/DDBJ databases">
        <title>The Genome of Cuscuta australis (Dodder) Provides Insight into the Evolution of Plant Parasitism.</title>
        <authorList>
            <person name="Liu H."/>
        </authorList>
    </citation>
    <scope>NUCLEOTIDE SEQUENCE [LARGE SCALE GENOMIC DNA]</scope>
    <source>
        <strain evidence="6">cv. Yunnan</strain>
        <tissue evidence="5">Vines</tissue>
    </source>
</reference>
<dbReference type="InterPro" id="IPR018502">
    <property type="entry name" value="Annexin_repeat"/>
</dbReference>
<dbReference type="Pfam" id="PF00191">
    <property type="entry name" value="Annexin"/>
    <property type="match status" value="1"/>
</dbReference>
<name>A0A328D099_9ASTE</name>
<dbReference type="InterPro" id="IPR037104">
    <property type="entry name" value="Annexin_sf"/>
</dbReference>
<accession>A0A328D099</accession>
<dbReference type="Gene3D" id="1.10.220.10">
    <property type="entry name" value="Annexin"/>
    <property type="match status" value="1"/>
</dbReference>
<gene>
    <name evidence="5" type="ORF">DM860_015708</name>
</gene>
<evidence type="ECO:0008006" key="7">
    <source>
        <dbReference type="Google" id="ProtNLM"/>
    </source>
</evidence>
<sequence length="134" mass="15227">MASLRVPASVPSPGDDSEQLQKAFAGWGKNEALIIQILAHGNAEQRKSIRYIYASTYNEDFSRIILTGTNPYIFFFAQSLFFKGFLLIKKRGTNHTRSQSGNRRIIQTREKETKREVSEESFGHFSKRTLGPTP</sequence>
<evidence type="ECO:0000256" key="1">
    <source>
        <dbReference type="ARBA" id="ARBA00022737"/>
    </source>
</evidence>
<keyword evidence="4" id="KW-0472">Membrane</keyword>
<dbReference type="AlphaFoldDB" id="A0A328D099"/>
<keyword evidence="4" id="KW-0812">Transmembrane</keyword>
<dbReference type="EMBL" id="NQVE01000202">
    <property type="protein sequence ID" value="RAL39172.1"/>
    <property type="molecule type" value="Genomic_DNA"/>
</dbReference>
<keyword evidence="1" id="KW-0677">Repeat</keyword>
<protein>
    <recommendedName>
        <fullName evidence="7">Annexin</fullName>
    </recommendedName>
</protein>
<feature type="region of interest" description="Disordered" evidence="3">
    <location>
        <begin position="93"/>
        <end position="134"/>
    </location>
</feature>
<organism evidence="5 6">
    <name type="scientific">Cuscuta australis</name>
    <dbReference type="NCBI Taxonomy" id="267555"/>
    <lineage>
        <taxon>Eukaryota</taxon>
        <taxon>Viridiplantae</taxon>
        <taxon>Streptophyta</taxon>
        <taxon>Embryophyta</taxon>
        <taxon>Tracheophyta</taxon>
        <taxon>Spermatophyta</taxon>
        <taxon>Magnoliopsida</taxon>
        <taxon>eudicotyledons</taxon>
        <taxon>Gunneridae</taxon>
        <taxon>Pentapetalae</taxon>
        <taxon>asterids</taxon>
        <taxon>lamiids</taxon>
        <taxon>Solanales</taxon>
        <taxon>Convolvulaceae</taxon>
        <taxon>Cuscuteae</taxon>
        <taxon>Cuscuta</taxon>
        <taxon>Cuscuta subgen. Grammica</taxon>
        <taxon>Cuscuta sect. Cleistogrammica</taxon>
    </lineage>
</organism>
<keyword evidence="4" id="KW-1133">Transmembrane helix</keyword>
<keyword evidence="6" id="KW-1185">Reference proteome</keyword>